<sequence>MTKYLLITGQIAEHSLRKVTGKIPGAELEVKALPCTVAALMTTEFIARELKKEMAAQEVSLHPTDTIIIPGLSQGRLDPIREVTRCEVHKGPKDLKDLPAFLDPKREHKIPTARVEPSPLKIVAEIVDASQRTLREIIARAEYFRTNGADIIDLGGELDRPFPNLQETIRELKREGFQVSIDSHREDDIREAGRAGVDLVLSLKSSNLHLAKGLDCPVVLIPDDGEDLNSLYKCMDTLEKWQKPYLADPILPPLTMGLAAGIGRYLQVRQEFPHCEMLMGLGNVTELLDADSVGINALLTGVAAELRINYLLTTEVSKRARGSIREISLARDLIHQAMAEERIPKHINNQLLTIKEAAGNEFEAEDLYQMHKVIKDRNYRIFVADQIYIFNNRVFLAGKSAKELFDQLAEMDAKHAFYLGRELEKAELALVLGKKYTQDNPLHWGYLSEITDRGGGCLP</sequence>
<reference evidence="2 3" key="1">
    <citation type="submission" date="2015-12" db="EMBL/GenBank/DDBJ databases">
        <title>Draft Genome Sequence of Desulfitobacterium hafniense Strain DH, a Sulfate-reducing Bacterium Isolated from Paddy Soils.</title>
        <authorList>
            <person name="Bao P."/>
            <person name="Zhang X."/>
            <person name="Li G."/>
        </authorList>
    </citation>
    <scope>NUCLEOTIDE SEQUENCE [LARGE SCALE GENOMIC DNA]</scope>
    <source>
        <strain evidence="2 3">DH</strain>
    </source>
</reference>
<organism evidence="2 3">
    <name type="scientific">Desulfitobacterium hafniense</name>
    <name type="common">Desulfitobacterium frappieri</name>
    <dbReference type="NCBI Taxonomy" id="49338"/>
    <lineage>
        <taxon>Bacteria</taxon>
        <taxon>Bacillati</taxon>
        <taxon>Bacillota</taxon>
        <taxon>Clostridia</taxon>
        <taxon>Eubacteriales</taxon>
        <taxon>Desulfitobacteriaceae</taxon>
        <taxon>Desulfitobacterium</taxon>
    </lineage>
</organism>
<evidence type="ECO:0000313" key="3">
    <source>
        <dbReference type="Proteomes" id="UP000054623"/>
    </source>
</evidence>
<dbReference type="AlphaFoldDB" id="A0A0W1JI37"/>
<evidence type="ECO:0000313" key="2">
    <source>
        <dbReference type="EMBL" id="KTE91141.1"/>
    </source>
</evidence>
<comment type="caution">
    <text evidence="2">The sequence shown here is derived from an EMBL/GenBank/DDBJ whole genome shotgun (WGS) entry which is preliminary data.</text>
</comment>
<dbReference type="InterPro" id="IPR045406">
    <property type="entry name" value="DUF6513"/>
</dbReference>
<dbReference type="InterPro" id="IPR011005">
    <property type="entry name" value="Dihydropteroate_synth-like_sf"/>
</dbReference>
<name>A0A0W1JI37_DESHA</name>
<dbReference type="Proteomes" id="UP000054623">
    <property type="component" value="Unassembled WGS sequence"/>
</dbReference>
<dbReference type="EMBL" id="LOCK01000028">
    <property type="protein sequence ID" value="KTE91141.1"/>
    <property type="molecule type" value="Genomic_DNA"/>
</dbReference>
<feature type="domain" description="Pterin-binding" evidence="1">
    <location>
        <begin position="107"/>
        <end position="335"/>
    </location>
</feature>
<accession>A0A0W1JI37</accession>
<dbReference type="InterPro" id="IPR000489">
    <property type="entry name" value="Pterin-binding_dom"/>
</dbReference>
<dbReference type="InterPro" id="IPR025595">
    <property type="entry name" value="PterinBD-DUF4346"/>
</dbReference>
<proteinExistence type="predicted"/>
<dbReference type="GO" id="GO:0042558">
    <property type="term" value="P:pteridine-containing compound metabolic process"/>
    <property type="evidence" value="ECO:0007669"/>
    <property type="project" value="InterPro"/>
</dbReference>
<dbReference type="SUPFAM" id="SSF51717">
    <property type="entry name" value="Dihydropteroate synthetase-like"/>
    <property type="match status" value="1"/>
</dbReference>
<dbReference type="Pfam" id="PF00809">
    <property type="entry name" value="Pterin_bind"/>
    <property type="match status" value="1"/>
</dbReference>
<protein>
    <recommendedName>
        <fullName evidence="1">Pterin-binding domain-containing protein</fullName>
    </recommendedName>
</protein>
<dbReference type="RefSeq" id="WP_058491441.1">
    <property type="nucleotide sequence ID" value="NZ_LOCK01000028.1"/>
</dbReference>
<dbReference type="Gene3D" id="3.20.20.20">
    <property type="entry name" value="Dihydropteroate synthase-like"/>
    <property type="match status" value="1"/>
</dbReference>
<gene>
    <name evidence="2" type="ORF">AT727_05965</name>
</gene>
<dbReference type="Pfam" id="PF14251">
    <property type="entry name" value="PterinBD-DUF4346"/>
    <property type="match status" value="1"/>
</dbReference>
<dbReference type="OrthoDB" id="4029442at2"/>
<dbReference type="Gene3D" id="3.40.50.11600">
    <property type="match status" value="1"/>
</dbReference>
<evidence type="ECO:0000259" key="1">
    <source>
        <dbReference type="PROSITE" id="PS50972"/>
    </source>
</evidence>
<dbReference type="Pfam" id="PF20123">
    <property type="entry name" value="DUF6513"/>
    <property type="match status" value="1"/>
</dbReference>
<dbReference type="PROSITE" id="PS50972">
    <property type="entry name" value="PTERIN_BINDING"/>
    <property type="match status" value="1"/>
</dbReference>